<evidence type="ECO:0000313" key="2">
    <source>
        <dbReference type="Proteomes" id="UP000033774"/>
    </source>
</evidence>
<organism evidence="1 2">
    <name type="scientific">Elstera litoralis</name>
    <dbReference type="NCBI Taxonomy" id="552518"/>
    <lineage>
        <taxon>Bacteria</taxon>
        <taxon>Pseudomonadati</taxon>
        <taxon>Pseudomonadota</taxon>
        <taxon>Alphaproteobacteria</taxon>
        <taxon>Rhodospirillales</taxon>
        <taxon>Rhodospirillaceae</taxon>
        <taxon>Elstera</taxon>
    </lineage>
</organism>
<accession>A0A0F3IVN6</accession>
<keyword evidence="2" id="KW-1185">Reference proteome</keyword>
<comment type="caution">
    <text evidence="1">The sequence shown here is derived from an EMBL/GenBank/DDBJ whole genome shotgun (WGS) entry which is preliminary data.</text>
</comment>
<dbReference type="RefSeq" id="WP_045774547.1">
    <property type="nucleotide sequence ID" value="NZ_LAJY01000051.1"/>
</dbReference>
<evidence type="ECO:0000313" key="1">
    <source>
        <dbReference type="EMBL" id="KJV10761.1"/>
    </source>
</evidence>
<sequence length="72" mass="7486">MTPQTTTETRPLLATDLAPTAADQAALLSSLLCDDDDGSTDLPAFLIQLGKLARERGMAEAAKAANVTRASL</sequence>
<dbReference type="Proteomes" id="UP000033774">
    <property type="component" value="Unassembled WGS sequence"/>
</dbReference>
<proteinExistence type="predicted"/>
<evidence type="ECO:0008006" key="3">
    <source>
        <dbReference type="Google" id="ProtNLM"/>
    </source>
</evidence>
<protein>
    <recommendedName>
        <fullName evidence="3">Addiction module antidote protein</fullName>
    </recommendedName>
</protein>
<name>A0A0F3IVN6_9PROT</name>
<dbReference type="AlphaFoldDB" id="A0A0F3IVN6"/>
<gene>
    <name evidence="1" type="ORF">VZ95_02920</name>
</gene>
<reference evidence="1 2" key="1">
    <citation type="submission" date="2015-03" db="EMBL/GenBank/DDBJ databases">
        <title>Draft genome sequence of Elstera litoralis.</title>
        <authorList>
            <person name="Rahalkar M.C."/>
            <person name="Dhakephalkar P.K."/>
            <person name="Pore S.D."/>
            <person name="Arora P."/>
            <person name="Kapse N.G."/>
            <person name="Pandit P.S."/>
        </authorList>
    </citation>
    <scope>NUCLEOTIDE SEQUENCE [LARGE SCALE GENOMIC DNA]</scope>
    <source>
        <strain evidence="1 2">Dia-1</strain>
    </source>
</reference>
<feature type="non-terminal residue" evidence="1">
    <location>
        <position position="72"/>
    </location>
</feature>
<dbReference type="EMBL" id="LAJY01000051">
    <property type="protein sequence ID" value="KJV10761.1"/>
    <property type="molecule type" value="Genomic_DNA"/>
</dbReference>